<name>A0A7W7Q3V0_9PSEU</name>
<reference evidence="2 3" key="1">
    <citation type="submission" date="2020-08" db="EMBL/GenBank/DDBJ databases">
        <title>Genomic Encyclopedia of Type Strains, Phase III (KMG-III): the genomes of soil and plant-associated and newly described type strains.</title>
        <authorList>
            <person name="Whitman W."/>
        </authorList>
    </citation>
    <scope>NUCLEOTIDE SEQUENCE [LARGE SCALE GENOMIC DNA]</scope>
    <source>
        <strain evidence="2 3">CECT 8960</strain>
    </source>
</reference>
<organism evidence="2 3">
    <name type="scientific">Actinophytocola algeriensis</name>
    <dbReference type="NCBI Taxonomy" id="1768010"/>
    <lineage>
        <taxon>Bacteria</taxon>
        <taxon>Bacillati</taxon>
        <taxon>Actinomycetota</taxon>
        <taxon>Actinomycetes</taxon>
        <taxon>Pseudonocardiales</taxon>
        <taxon>Pseudonocardiaceae</taxon>
    </lineage>
</organism>
<keyword evidence="1" id="KW-1133">Transmembrane helix</keyword>
<gene>
    <name evidence="2" type="ORF">FHR82_002792</name>
</gene>
<accession>A0A7W7Q3V0</accession>
<dbReference type="EMBL" id="JACHJQ010000003">
    <property type="protein sequence ID" value="MBB4906572.1"/>
    <property type="molecule type" value="Genomic_DNA"/>
</dbReference>
<evidence type="ECO:0000256" key="1">
    <source>
        <dbReference type="SAM" id="Phobius"/>
    </source>
</evidence>
<evidence type="ECO:0000313" key="3">
    <source>
        <dbReference type="Proteomes" id="UP000520767"/>
    </source>
</evidence>
<proteinExistence type="predicted"/>
<comment type="caution">
    <text evidence="2">The sequence shown here is derived from an EMBL/GenBank/DDBJ whole genome shotgun (WGS) entry which is preliminary data.</text>
</comment>
<dbReference type="AlphaFoldDB" id="A0A7W7Q3V0"/>
<evidence type="ECO:0000313" key="2">
    <source>
        <dbReference type="EMBL" id="MBB4906572.1"/>
    </source>
</evidence>
<dbReference type="RefSeq" id="WP_184810767.1">
    <property type="nucleotide sequence ID" value="NZ_JACHJQ010000003.1"/>
</dbReference>
<evidence type="ECO:0008006" key="4">
    <source>
        <dbReference type="Google" id="ProtNLM"/>
    </source>
</evidence>
<keyword evidence="3" id="KW-1185">Reference proteome</keyword>
<sequence>MNTTLLIIAAVVVVGLVLYFQYQAHKKKVAAFTALASERGWRYTERDRGLANRFLGTPFGDGHGRDARHVLTGTFRDRPMLAFEYSYKETHGSGDDRRTETYHYTVVSLGLPAPKPTLQVNREGLGRKLLGLVGVRDLQLESEDFNKTFHITTENDRFAYDVLHPRMMEWMLADQRALSTPFRFERGDLVTWDQCKIEVSNVDALLNYLCDVVDRVPSFVWKP</sequence>
<keyword evidence="1" id="KW-0812">Transmembrane</keyword>
<protein>
    <recommendedName>
        <fullName evidence="4">DUF3137 domain-containing protein</fullName>
    </recommendedName>
</protein>
<feature type="transmembrane region" description="Helical" evidence="1">
    <location>
        <begin position="6"/>
        <end position="22"/>
    </location>
</feature>
<keyword evidence="1" id="KW-0472">Membrane</keyword>
<dbReference type="Proteomes" id="UP000520767">
    <property type="component" value="Unassembled WGS sequence"/>
</dbReference>